<dbReference type="OrthoDB" id="384323at2157"/>
<name>L9VS95_9EURY</name>
<dbReference type="Proteomes" id="UP000011599">
    <property type="component" value="Unassembled WGS sequence"/>
</dbReference>
<evidence type="ECO:0000313" key="2">
    <source>
        <dbReference type="Proteomes" id="UP000011599"/>
    </source>
</evidence>
<comment type="caution">
    <text evidence="1">The sequence shown here is derived from an EMBL/GenBank/DDBJ whole genome shotgun (WGS) entry which is preliminary data.</text>
</comment>
<evidence type="ECO:0000313" key="1">
    <source>
        <dbReference type="EMBL" id="ELY39867.1"/>
    </source>
</evidence>
<dbReference type="AlphaFoldDB" id="L9VS95"/>
<dbReference type="STRING" id="1114856.GCA_000383975_03308"/>
<proteinExistence type="predicted"/>
<dbReference type="EMBL" id="AOHW01000036">
    <property type="protein sequence ID" value="ELY39867.1"/>
    <property type="molecule type" value="Genomic_DNA"/>
</dbReference>
<dbReference type="RefSeq" id="WP_006090819.1">
    <property type="nucleotide sequence ID" value="NZ_AOHW01000036.1"/>
</dbReference>
<reference evidence="1 2" key="1">
    <citation type="journal article" date="2014" name="PLoS Genet.">
        <title>Phylogenetically driven sequencing of extremely halophilic archaea reveals strategies for static and dynamic osmo-response.</title>
        <authorList>
            <person name="Becker E.A."/>
            <person name="Seitzer P.M."/>
            <person name="Tritt A."/>
            <person name="Larsen D."/>
            <person name="Krusor M."/>
            <person name="Yao A.I."/>
            <person name="Wu D."/>
            <person name="Madern D."/>
            <person name="Eisen J.A."/>
            <person name="Darling A.E."/>
            <person name="Facciotti M.T."/>
        </authorList>
    </citation>
    <scope>NUCLEOTIDE SEQUENCE [LARGE SCALE GENOMIC DNA]</scope>
    <source>
        <strain evidence="1 2">GA33</strain>
    </source>
</reference>
<organism evidence="1 2">
    <name type="scientific">Natronorubrum tibetense GA33</name>
    <dbReference type="NCBI Taxonomy" id="1114856"/>
    <lineage>
        <taxon>Archaea</taxon>
        <taxon>Methanobacteriati</taxon>
        <taxon>Methanobacteriota</taxon>
        <taxon>Stenosarchaea group</taxon>
        <taxon>Halobacteria</taxon>
        <taxon>Halobacteriales</taxon>
        <taxon>Natrialbaceae</taxon>
        <taxon>Natronorubrum</taxon>
    </lineage>
</organism>
<gene>
    <name evidence="1" type="ORF">C496_14356</name>
</gene>
<protein>
    <submittedName>
        <fullName evidence="1">Uncharacterized protein</fullName>
    </submittedName>
</protein>
<keyword evidence="2" id="KW-1185">Reference proteome</keyword>
<dbReference type="PATRIC" id="fig|1114856.3.peg.2970"/>
<accession>L9VS95</accession>
<sequence>MNDETLTSSPRCLYYLVSSTDSVISQSKTVTDRLDEIPGIQAEVTITDLISDSPYDSVLRSAKVGSRYGKPLLDLYLDEIRTRLERVDEAALADELEAQFSRNGADPYQAGLTADVLTIGIDVKSKLEQTIETPEQLSFNSDDLAAAAGFAAEQENIQSNECCGAVLVQVNEPLSELVDRHSTGGLSNVVQQLLLAGLDVYFVGSRGGSDELEIIRNQFRRIGSFSVEEETQVEFDTSEGTKSFVEQWYESLSFDVADGRVRESVIRPASVVAYDLPERKARRHFFRAIVDGLQIAYAEQKSDAEEFAQLWSDRITPHPEYDQYRSQRSDFPIVTLAREDGRQREFRFTYRGPNTKPHIDGVPVRSEEIEEAFIDLLERYLDASVVDDEQWNGLLDGIRTGIGEQLDLDAESLAENALLRRARIRTQISPALSPVQHSKQNIRSLEEEKNAEWYRDHWRTILSDYKITTTTGTNIIKKKQELTTELNPESTADTALYYKLQRDIENAWEYYCSNLKEQIRVSLPDELAVDIEQQEKDARTDIRVAVHPPDAGNVTTTVSIYLPFSDVRVDEERVTRATVPTVVARILEMFEGVLYSRADGDEIGAEELLLEIIRLYCNVAEVEKGDLVYFEEIVTFAQSLPDIAERFQEPNQDIEESMYQKLGSRQVMDSLREAHVRFHRKGSDDRRSVKVRGDQYIAMELRDGAP</sequence>